<reference evidence="2" key="1">
    <citation type="journal article" date="2023" name="Science">
        <title>Genome structures resolve the early diversification of teleost fishes.</title>
        <authorList>
            <person name="Parey E."/>
            <person name="Louis A."/>
            <person name="Montfort J."/>
            <person name="Bouchez O."/>
            <person name="Roques C."/>
            <person name="Iampietro C."/>
            <person name="Lluch J."/>
            <person name="Castinel A."/>
            <person name="Donnadieu C."/>
            <person name="Desvignes T."/>
            <person name="Floi Bucao C."/>
            <person name="Jouanno E."/>
            <person name="Wen M."/>
            <person name="Mejri S."/>
            <person name="Dirks R."/>
            <person name="Jansen H."/>
            <person name="Henkel C."/>
            <person name="Chen W.J."/>
            <person name="Zahm M."/>
            <person name="Cabau C."/>
            <person name="Klopp C."/>
            <person name="Thompson A.W."/>
            <person name="Robinson-Rechavi M."/>
            <person name="Braasch I."/>
            <person name="Lecointre G."/>
            <person name="Bobe J."/>
            <person name="Postlethwait J.H."/>
            <person name="Berthelot C."/>
            <person name="Roest Crollius H."/>
            <person name="Guiguen Y."/>
        </authorList>
    </citation>
    <scope>NUCLEOTIDE SEQUENCE</scope>
    <source>
        <strain evidence="2">NC1722</strain>
    </source>
</reference>
<evidence type="ECO:0000313" key="3">
    <source>
        <dbReference type="Proteomes" id="UP001221898"/>
    </source>
</evidence>
<protein>
    <submittedName>
        <fullName evidence="2">Uncharacterized protein</fullName>
    </submittedName>
</protein>
<proteinExistence type="predicted"/>
<dbReference type="EMBL" id="JAINUG010000052">
    <property type="protein sequence ID" value="KAJ8404691.1"/>
    <property type="molecule type" value="Genomic_DNA"/>
</dbReference>
<sequence length="127" mass="13584">MGYQVGWEPQSSPWRFPKMNPAAWLRSSCLPFHPPRPQPQPPGEHRGPGPVVVRAKLTRTIQCAGGGGGVPLQLREREPAAYGTHTHTADAPSDSRFPSRPGPDGGAAGVDSSLLLFFFVSCSLGLE</sequence>
<comment type="caution">
    <text evidence="2">The sequence shown here is derived from an EMBL/GenBank/DDBJ whole genome shotgun (WGS) entry which is preliminary data.</text>
</comment>
<feature type="region of interest" description="Disordered" evidence="1">
    <location>
        <begin position="64"/>
        <end position="106"/>
    </location>
</feature>
<feature type="region of interest" description="Disordered" evidence="1">
    <location>
        <begin position="30"/>
        <end position="50"/>
    </location>
</feature>
<keyword evidence="3" id="KW-1185">Reference proteome</keyword>
<evidence type="ECO:0000256" key="1">
    <source>
        <dbReference type="SAM" id="MobiDB-lite"/>
    </source>
</evidence>
<feature type="compositionally biased region" description="Pro residues" evidence="1">
    <location>
        <begin position="32"/>
        <end position="42"/>
    </location>
</feature>
<name>A0AAD7SNC7_9TELE</name>
<gene>
    <name evidence="2" type="ORF">AAFF_G00335540</name>
</gene>
<dbReference type="Proteomes" id="UP001221898">
    <property type="component" value="Unassembled WGS sequence"/>
</dbReference>
<dbReference type="AlphaFoldDB" id="A0AAD7SNC7"/>
<accession>A0AAD7SNC7</accession>
<organism evidence="2 3">
    <name type="scientific">Aldrovandia affinis</name>
    <dbReference type="NCBI Taxonomy" id="143900"/>
    <lineage>
        <taxon>Eukaryota</taxon>
        <taxon>Metazoa</taxon>
        <taxon>Chordata</taxon>
        <taxon>Craniata</taxon>
        <taxon>Vertebrata</taxon>
        <taxon>Euteleostomi</taxon>
        <taxon>Actinopterygii</taxon>
        <taxon>Neopterygii</taxon>
        <taxon>Teleostei</taxon>
        <taxon>Notacanthiformes</taxon>
        <taxon>Halosauridae</taxon>
        <taxon>Aldrovandia</taxon>
    </lineage>
</organism>
<evidence type="ECO:0000313" key="2">
    <source>
        <dbReference type="EMBL" id="KAJ8404691.1"/>
    </source>
</evidence>